<reference evidence="1" key="1">
    <citation type="journal article" date="2010" name="Microbiol. Resour. Announc.">
        <title>Comparative genomics of the bacterial genus Listeria: Genome evolution is characterized by limited gene acquisition and limited gene loss.</title>
        <authorList>
            <person name="den Bakker H.C."/>
            <person name="Cummings C.A."/>
            <person name="Ferreira V."/>
            <person name="Vatta P."/>
            <person name="Orsi R.H."/>
            <person name="Degoricija L."/>
            <person name="Barker M."/>
            <person name="Petrauskene O."/>
            <person name="Furtado M.R."/>
            <person name="Wiedmann M."/>
        </authorList>
    </citation>
    <scope>NUCLEOTIDE SEQUENCE [LARGE SCALE GENOMIC DNA]</scope>
    <source>
        <strain evidence="1">FSL N1-067</strain>
    </source>
</reference>
<comment type="caution">
    <text evidence="1">The sequence shown here is derived from an EMBL/GenBank/DDBJ whole genome shotgun (WGS) entry which is preliminary data.</text>
</comment>
<dbReference type="AlphaFoldDB" id="E3ZPR3"/>
<dbReference type="EMBL" id="ADXJ01000555">
    <property type="protein sequence ID" value="EFS00389.1"/>
    <property type="molecule type" value="Genomic_DNA"/>
</dbReference>
<sequence length="68" mass="8242">MQRMSSELVKKLDAEWHKWDEDIENEELPHWQSEDRKGFLRGLDLAINIATKHEAQQMKEPFYQLDEE</sequence>
<dbReference type="HOGENOM" id="CLU_2788939_0_0_9"/>
<gene>
    <name evidence="1" type="ORF">NT03LS_1443</name>
</gene>
<keyword evidence="1" id="KW-0121">Carboxypeptidase</keyword>
<name>E3ZPR3_LISSE</name>
<evidence type="ECO:0000313" key="1">
    <source>
        <dbReference type="EMBL" id="EFS00389.1"/>
    </source>
</evidence>
<dbReference type="PATRIC" id="fig|702453.3.peg.1179"/>
<dbReference type="Proteomes" id="UP000004302">
    <property type="component" value="Chromosome"/>
</dbReference>
<keyword evidence="1" id="KW-0645">Protease</keyword>
<keyword evidence="1" id="KW-0378">Hydrolase</keyword>
<protein>
    <submittedName>
        <fullName evidence="1">Serine-type D-Ala-D-Ala carboxypeptidase</fullName>
    </submittedName>
</protein>
<organism evidence="1">
    <name type="scientific">Listeria seeligeri FSL N1-067</name>
    <dbReference type="NCBI Taxonomy" id="702453"/>
    <lineage>
        <taxon>Bacteria</taxon>
        <taxon>Bacillati</taxon>
        <taxon>Bacillota</taxon>
        <taxon>Bacilli</taxon>
        <taxon>Bacillales</taxon>
        <taxon>Listeriaceae</taxon>
        <taxon>Listeria</taxon>
    </lineage>
</organism>
<proteinExistence type="predicted"/>
<dbReference type="GO" id="GO:0004180">
    <property type="term" value="F:carboxypeptidase activity"/>
    <property type="evidence" value="ECO:0007669"/>
    <property type="project" value="UniProtKB-KW"/>
</dbReference>
<accession>E3ZPR3</accession>